<dbReference type="EMBL" id="VIGH01000011">
    <property type="protein sequence ID" value="TQF65607.1"/>
    <property type="molecule type" value="Genomic_DNA"/>
</dbReference>
<dbReference type="SUPFAM" id="SSF55961">
    <property type="entry name" value="Bet v1-like"/>
    <property type="match status" value="1"/>
</dbReference>
<feature type="domain" description="Activator of Hsp90 ATPase homologue 1/2-like C-terminal" evidence="2">
    <location>
        <begin position="34"/>
        <end position="164"/>
    </location>
</feature>
<dbReference type="Proteomes" id="UP000316256">
    <property type="component" value="Unassembled WGS sequence"/>
</dbReference>
<dbReference type="InterPro" id="IPR023393">
    <property type="entry name" value="START-like_dom_sf"/>
</dbReference>
<organism evidence="3 4">
    <name type="scientific">Rhodococcus spelaei</name>
    <dbReference type="NCBI Taxonomy" id="2546320"/>
    <lineage>
        <taxon>Bacteria</taxon>
        <taxon>Bacillati</taxon>
        <taxon>Actinomycetota</taxon>
        <taxon>Actinomycetes</taxon>
        <taxon>Mycobacteriales</taxon>
        <taxon>Nocardiaceae</taxon>
        <taxon>Rhodococcus</taxon>
    </lineage>
</organism>
<sequence length="168" mass="18653">MDDHLPAGAFGMTNTQAAVINTDRYTVSRTVVVNASRAAVWRALTDPEHIAKWFGQTARIDALEVGARGGLGWPGHDEFTMEITEVDEPTHFAYRWNTQGGEFDFDRATEVRFTLVEEGDATVLTVVETGFDRISDDEEARRGQLESNRGGWNGELDELVDYLEAVSA</sequence>
<dbReference type="OrthoDB" id="9803476at2"/>
<evidence type="ECO:0000313" key="4">
    <source>
        <dbReference type="Proteomes" id="UP000316256"/>
    </source>
</evidence>
<evidence type="ECO:0000313" key="3">
    <source>
        <dbReference type="EMBL" id="TQF65607.1"/>
    </source>
</evidence>
<dbReference type="AlphaFoldDB" id="A0A541AZV8"/>
<dbReference type="InterPro" id="IPR013538">
    <property type="entry name" value="ASHA1/2-like_C"/>
</dbReference>
<comment type="caution">
    <text evidence="3">The sequence shown here is derived from an EMBL/GenBank/DDBJ whole genome shotgun (WGS) entry which is preliminary data.</text>
</comment>
<evidence type="ECO:0000259" key="2">
    <source>
        <dbReference type="Pfam" id="PF08327"/>
    </source>
</evidence>
<protein>
    <submittedName>
        <fullName evidence="3">ATPase</fullName>
    </submittedName>
</protein>
<name>A0A541AZV8_9NOCA</name>
<dbReference type="Gene3D" id="3.30.530.20">
    <property type="match status" value="1"/>
</dbReference>
<keyword evidence="4" id="KW-1185">Reference proteome</keyword>
<reference evidence="3 4" key="1">
    <citation type="submission" date="2019-06" db="EMBL/GenBank/DDBJ databases">
        <title>Rhodococcus spaelei sp. nov., isolated from a cave.</title>
        <authorList>
            <person name="Lee S.D."/>
        </authorList>
    </citation>
    <scope>NUCLEOTIDE SEQUENCE [LARGE SCALE GENOMIC DNA]</scope>
    <source>
        <strain evidence="3 4">C9-5</strain>
    </source>
</reference>
<proteinExistence type="inferred from homology"/>
<evidence type="ECO:0000256" key="1">
    <source>
        <dbReference type="ARBA" id="ARBA00006817"/>
    </source>
</evidence>
<comment type="similarity">
    <text evidence="1">Belongs to the AHA1 family.</text>
</comment>
<gene>
    <name evidence="3" type="ORF">FK531_21155</name>
</gene>
<dbReference type="Pfam" id="PF08327">
    <property type="entry name" value="AHSA1"/>
    <property type="match status" value="1"/>
</dbReference>
<accession>A0A541AZV8</accession>